<dbReference type="GO" id="GO:0005762">
    <property type="term" value="C:mitochondrial large ribosomal subunit"/>
    <property type="evidence" value="ECO:0007669"/>
    <property type="project" value="TreeGrafter"/>
</dbReference>
<evidence type="ECO:0000256" key="2">
    <source>
        <dbReference type="ARBA" id="ARBA00022980"/>
    </source>
</evidence>
<dbReference type="InterPro" id="IPR014719">
    <property type="entry name" value="Ribosomal_bL12_C/ClpS-like"/>
</dbReference>
<evidence type="ECO:0008006" key="8">
    <source>
        <dbReference type="Google" id="ProtNLM"/>
    </source>
</evidence>
<reference evidence="6" key="1">
    <citation type="journal article" date="2023" name="bioRxiv">
        <title>Scaffold-level genome assemblies of two parasitoid biocontrol wasps reveal the parthenogenesis mechanism and an associated novel virus.</title>
        <authorList>
            <person name="Inwood S."/>
            <person name="Skelly J."/>
            <person name="Guhlin J."/>
            <person name="Harrop T."/>
            <person name="Goldson S."/>
            <person name="Dearden P."/>
        </authorList>
    </citation>
    <scope>NUCLEOTIDE SEQUENCE</scope>
    <source>
        <strain evidence="6">Lincoln</strain>
        <tissue evidence="6">Whole body</tissue>
    </source>
</reference>
<dbReference type="InterPro" id="IPR008932">
    <property type="entry name" value="Ribosomal_bL12_oligo"/>
</dbReference>
<gene>
    <name evidence="6" type="ORF">PV327_001801</name>
</gene>
<sequence length="179" mass="19933">MNTLRSIIQRKVQLRQFHKCFTYCQMEAVGTEIPIEKLSIPVPDGIESPITPKIEKLVQDITALNLIEVAQLSDVLKKRLNLPDAPVMAMGNIVAPKEEEVEAPQRVQTSFTLKLTKFDDKQKVPLIKEIKTLIPGMNLVQAKKFVESVPTVVKADISKEEAEELKAAIVKVGGECEIS</sequence>
<dbReference type="GO" id="GO:0003729">
    <property type="term" value="F:mRNA binding"/>
    <property type="evidence" value="ECO:0007669"/>
    <property type="project" value="TreeGrafter"/>
</dbReference>
<dbReference type="AlphaFoldDB" id="A0AA39FEE7"/>
<dbReference type="EMBL" id="JAQQBR010001831">
    <property type="protein sequence ID" value="KAK0167953.1"/>
    <property type="molecule type" value="Genomic_DNA"/>
</dbReference>
<dbReference type="Gene3D" id="3.30.1390.10">
    <property type="match status" value="1"/>
</dbReference>
<organism evidence="6 7">
    <name type="scientific">Microctonus hyperodae</name>
    <name type="common">Parasitoid wasp</name>
    <dbReference type="NCBI Taxonomy" id="165561"/>
    <lineage>
        <taxon>Eukaryota</taxon>
        <taxon>Metazoa</taxon>
        <taxon>Ecdysozoa</taxon>
        <taxon>Arthropoda</taxon>
        <taxon>Hexapoda</taxon>
        <taxon>Insecta</taxon>
        <taxon>Pterygota</taxon>
        <taxon>Neoptera</taxon>
        <taxon>Endopterygota</taxon>
        <taxon>Hymenoptera</taxon>
        <taxon>Apocrita</taxon>
        <taxon>Ichneumonoidea</taxon>
        <taxon>Braconidae</taxon>
        <taxon>Euphorinae</taxon>
        <taxon>Microctonus</taxon>
    </lineage>
</organism>
<evidence type="ECO:0000256" key="1">
    <source>
        <dbReference type="ARBA" id="ARBA00007197"/>
    </source>
</evidence>
<dbReference type="SUPFAM" id="SSF54736">
    <property type="entry name" value="ClpS-like"/>
    <property type="match status" value="1"/>
</dbReference>
<dbReference type="PANTHER" id="PTHR45987:SF4">
    <property type="entry name" value="LARGE RIBOSOMAL SUBUNIT PROTEIN BL12M"/>
    <property type="match status" value="1"/>
</dbReference>
<dbReference type="GO" id="GO:0006412">
    <property type="term" value="P:translation"/>
    <property type="evidence" value="ECO:0007669"/>
    <property type="project" value="InterPro"/>
</dbReference>
<evidence type="ECO:0000259" key="4">
    <source>
        <dbReference type="Pfam" id="PF00542"/>
    </source>
</evidence>
<evidence type="ECO:0000259" key="5">
    <source>
        <dbReference type="Pfam" id="PF16320"/>
    </source>
</evidence>
<dbReference type="InterPro" id="IPR013823">
    <property type="entry name" value="Ribosomal_bL12_C"/>
</dbReference>
<evidence type="ECO:0000313" key="6">
    <source>
        <dbReference type="EMBL" id="KAK0167953.1"/>
    </source>
</evidence>
<name>A0AA39FEE7_MICHY</name>
<keyword evidence="3" id="KW-0687">Ribonucleoprotein</keyword>
<dbReference type="GO" id="GO:0003735">
    <property type="term" value="F:structural constituent of ribosome"/>
    <property type="evidence" value="ECO:0007669"/>
    <property type="project" value="InterPro"/>
</dbReference>
<keyword evidence="2" id="KW-0689">Ribosomal protein</keyword>
<keyword evidence="7" id="KW-1185">Reference proteome</keyword>
<proteinExistence type="inferred from homology"/>
<dbReference type="PANTHER" id="PTHR45987">
    <property type="entry name" value="39S RIBOSOMAL PROTEIN L12"/>
    <property type="match status" value="1"/>
</dbReference>
<evidence type="ECO:0000256" key="3">
    <source>
        <dbReference type="ARBA" id="ARBA00023274"/>
    </source>
</evidence>
<feature type="domain" description="Large ribosomal subunit protein bL12 oligomerization" evidence="5">
    <location>
        <begin position="53"/>
        <end position="94"/>
    </location>
</feature>
<dbReference type="SUPFAM" id="SSF48300">
    <property type="entry name" value="Ribosomal protein L7/12, oligomerisation (N-terminal) domain"/>
    <property type="match status" value="1"/>
</dbReference>
<dbReference type="Pfam" id="PF00542">
    <property type="entry name" value="Ribosomal_L12"/>
    <property type="match status" value="1"/>
</dbReference>
<dbReference type="Pfam" id="PF16320">
    <property type="entry name" value="Ribosomal_L12_N"/>
    <property type="match status" value="1"/>
</dbReference>
<evidence type="ECO:0000313" key="7">
    <source>
        <dbReference type="Proteomes" id="UP001168972"/>
    </source>
</evidence>
<dbReference type="InterPro" id="IPR036235">
    <property type="entry name" value="Ribosomal_bL12_oligo_N_sf"/>
</dbReference>
<dbReference type="Proteomes" id="UP001168972">
    <property type="component" value="Unassembled WGS sequence"/>
</dbReference>
<comment type="caution">
    <text evidence="6">The sequence shown here is derived from an EMBL/GenBank/DDBJ whole genome shotgun (WGS) entry which is preliminary data.</text>
</comment>
<reference evidence="6" key="2">
    <citation type="submission" date="2023-03" db="EMBL/GenBank/DDBJ databases">
        <authorList>
            <person name="Inwood S.N."/>
            <person name="Skelly J.G."/>
            <person name="Guhlin J."/>
            <person name="Harrop T.W.R."/>
            <person name="Goldson S.G."/>
            <person name="Dearden P.K."/>
        </authorList>
    </citation>
    <scope>NUCLEOTIDE SEQUENCE</scope>
    <source>
        <strain evidence="6">Lincoln</strain>
        <tissue evidence="6">Whole body</tissue>
    </source>
</reference>
<dbReference type="FunFam" id="3.30.1390.10:FF:000001">
    <property type="entry name" value="50S ribosomal protein L7/L12"/>
    <property type="match status" value="1"/>
</dbReference>
<feature type="domain" description="Large ribosomal subunit protein bL12 C-terminal" evidence="4">
    <location>
        <begin position="111"/>
        <end position="178"/>
    </location>
</feature>
<accession>A0AA39FEE7</accession>
<dbReference type="InterPro" id="IPR000206">
    <property type="entry name" value="Ribosomal_bL12"/>
</dbReference>
<comment type="similarity">
    <text evidence="1">Belongs to the bacterial ribosomal protein bL12 family.</text>
</comment>
<protein>
    <recommendedName>
        <fullName evidence="8">39S ribosomal protein L12, mitochondrial</fullName>
    </recommendedName>
</protein>